<evidence type="ECO:0000259" key="1">
    <source>
        <dbReference type="Pfam" id="PF00248"/>
    </source>
</evidence>
<keyword evidence="3" id="KW-1185">Reference proteome</keyword>
<dbReference type="AlphaFoldDB" id="A0A2T0PXM1"/>
<dbReference type="SUPFAM" id="SSF51430">
    <property type="entry name" value="NAD(P)-linked oxidoreductase"/>
    <property type="match status" value="1"/>
</dbReference>
<gene>
    <name evidence="2" type="ORF">CLV72_108276</name>
</gene>
<protein>
    <submittedName>
        <fullName evidence="2">D-threo-aldose 1-dehydrogenase</fullName>
    </submittedName>
</protein>
<dbReference type="InterPro" id="IPR020471">
    <property type="entry name" value="AKR"/>
</dbReference>
<sequence>MNDTPAPRRRLGGSAVQVGPLGLGTAPLAGLNEPVGDADARAALLTALDRGIDFFDTAPHYGVGLAEERIGAALAARPSAAPVLATKVGRRLRPLPEGAPDDAHGFIGTPRRERYWDWSRDGIRACVEESLRRLGRDRVDVVLLHDPDDFEDEVYATAYPALAELREQGVVGAIGAGMNQTAMLTRFVRRLDLDVVLCAGRYTLLEQGAADDLFPACRERGTSVVLGGVYNSGILARPEPGAHYNYAPAEPAVLARAEALGRVCAAHGVPLRAAALRFAGADPVVASVLVGCRAGAEVHDNADMAALPIPDALWSDLRAQGLIRPDAAVPPPRPATGAGGAP</sequence>
<dbReference type="OrthoDB" id="9768851at2"/>
<dbReference type="GO" id="GO:0005829">
    <property type="term" value="C:cytosol"/>
    <property type="evidence" value="ECO:0007669"/>
    <property type="project" value="TreeGrafter"/>
</dbReference>
<comment type="caution">
    <text evidence="2">The sequence shown here is derived from an EMBL/GenBank/DDBJ whole genome shotgun (WGS) entry which is preliminary data.</text>
</comment>
<dbReference type="EMBL" id="PVZC01000008">
    <property type="protein sequence ID" value="PRX96269.1"/>
    <property type="molecule type" value="Genomic_DNA"/>
</dbReference>
<dbReference type="CDD" id="cd19152">
    <property type="entry name" value="AKR_AKR15A"/>
    <property type="match status" value="1"/>
</dbReference>
<dbReference type="PANTHER" id="PTHR42686">
    <property type="entry name" value="GH17980P-RELATED"/>
    <property type="match status" value="1"/>
</dbReference>
<dbReference type="Proteomes" id="UP000237846">
    <property type="component" value="Unassembled WGS sequence"/>
</dbReference>
<accession>A0A2T0PXM1</accession>
<dbReference type="PANTHER" id="PTHR42686:SF1">
    <property type="entry name" value="GH17980P-RELATED"/>
    <property type="match status" value="1"/>
</dbReference>
<evidence type="ECO:0000313" key="2">
    <source>
        <dbReference type="EMBL" id="PRX96269.1"/>
    </source>
</evidence>
<evidence type="ECO:0000313" key="3">
    <source>
        <dbReference type="Proteomes" id="UP000237846"/>
    </source>
</evidence>
<dbReference type="Pfam" id="PF00248">
    <property type="entry name" value="Aldo_ket_red"/>
    <property type="match status" value="1"/>
</dbReference>
<dbReference type="InterPro" id="IPR036812">
    <property type="entry name" value="NAD(P)_OxRdtase_dom_sf"/>
</dbReference>
<reference evidence="2 3" key="1">
    <citation type="submission" date="2018-03" db="EMBL/GenBank/DDBJ databases">
        <title>Genomic Encyclopedia of Archaeal and Bacterial Type Strains, Phase II (KMG-II): from individual species to whole genera.</title>
        <authorList>
            <person name="Goeker M."/>
        </authorList>
    </citation>
    <scope>NUCLEOTIDE SEQUENCE [LARGE SCALE GENOMIC DNA]</scope>
    <source>
        <strain evidence="2 3">DSM 45601</strain>
    </source>
</reference>
<organism evidence="2 3">
    <name type="scientific">Allonocardiopsis opalescens</name>
    <dbReference type="NCBI Taxonomy" id="1144618"/>
    <lineage>
        <taxon>Bacteria</taxon>
        <taxon>Bacillati</taxon>
        <taxon>Actinomycetota</taxon>
        <taxon>Actinomycetes</taxon>
        <taxon>Streptosporangiales</taxon>
        <taxon>Allonocardiopsis</taxon>
    </lineage>
</organism>
<name>A0A2T0PXM1_9ACTN</name>
<dbReference type="InterPro" id="IPR023210">
    <property type="entry name" value="NADP_OxRdtase_dom"/>
</dbReference>
<dbReference type="Gene3D" id="3.20.20.100">
    <property type="entry name" value="NADP-dependent oxidoreductase domain"/>
    <property type="match status" value="1"/>
</dbReference>
<feature type="domain" description="NADP-dependent oxidoreductase" evidence="1">
    <location>
        <begin position="20"/>
        <end position="317"/>
    </location>
</feature>
<dbReference type="GO" id="GO:0016491">
    <property type="term" value="F:oxidoreductase activity"/>
    <property type="evidence" value="ECO:0007669"/>
    <property type="project" value="InterPro"/>
</dbReference>
<proteinExistence type="predicted"/>
<dbReference type="RefSeq" id="WP_106251062.1">
    <property type="nucleotide sequence ID" value="NZ_PVZC01000008.1"/>
</dbReference>